<dbReference type="Proteomes" id="UP001054945">
    <property type="component" value="Unassembled WGS sequence"/>
</dbReference>
<evidence type="ECO:0000313" key="1">
    <source>
        <dbReference type="EMBL" id="GIY94601.1"/>
    </source>
</evidence>
<dbReference type="EMBL" id="BPLR01000408">
    <property type="protein sequence ID" value="GIY94601.1"/>
    <property type="molecule type" value="Genomic_DNA"/>
</dbReference>
<dbReference type="AlphaFoldDB" id="A0AAV4XI20"/>
<keyword evidence="2" id="KW-1185">Reference proteome</keyword>
<evidence type="ECO:0000313" key="2">
    <source>
        <dbReference type="Proteomes" id="UP001054945"/>
    </source>
</evidence>
<gene>
    <name evidence="1" type="ORF">CEXT_73311</name>
</gene>
<comment type="caution">
    <text evidence="1">The sequence shown here is derived from an EMBL/GenBank/DDBJ whole genome shotgun (WGS) entry which is preliminary data.</text>
</comment>
<organism evidence="1 2">
    <name type="scientific">Caerostris extrusa</name>
    <name type="common">Bark spider</name>
    <name type="synonym">Caerostris bankana</name>
    <dbReference type="NCBI Taxonomy" id="172846"/>
    <lineage>
        <taxon>Eukaryota</taxon>
        <taxon>Metazoa</taxon>
        <taxon>Ecdysozoa</taxon>
        <taxon>Arthropoda</taxon>
        <taxon>Chelicerata</taxon>
        <taxon>Arachnida</taxon>
        <taxon>Araneae</taxon>
        <taxon>Araneomorphae</taxon>
        <taxon>Entelegynae</taxon>
        <taxon>Araneoidea</taxon>
        <taxon>Araneidae</taxon>
        <taxon>Caerostris</taxon>
    </lineage>
</organism>
<name>A0AAV4XI20_CAEEX</name>
<sequence>MVPNHLIIRGERIAYESNTNHSYQRRKDCLQEKRVPSHLTREERIAYKKVPNHLTRDESIVYIKVPNHLTKDERIAYKKGYPTILPQTKELPTKKVPNHLIIRGERIAYKEVARDSKHARKVKGSCPTAGRNPKPVAPEHVGCATGLPLRVLHRKMLPAFTDSLTDFT</sequence>
<proteinExistence type="predicted"/>
<protein>
    <submittedName>
        <fullName evidence="1">Uncharacterized protein</fullName>
    </submittedName>
</protein>
<reference evidence="1 2" key="1">
    <citation type="submission" date="2021-06" db="EMBL/GenBank/DDBJ databases">
        <title>Caerostris extrusa draft genome.</title>
        <authorList>
            <person name="Kono N."/>
            <person name="Arakawa K."/>
        </authorList>
    </citation>
    <scope>NUCLEOTIDE SEQUENCE [LARGE SCALE GENOMIC DNA]</scope>
</reference>
<accession>A0AAV4XI20</accession>